<organism evidence="1 2">
    <name type="scientific">Catharanthus roseus</name>
    <name type="common">Madagascar periwinkle</name>
    <name type="synonym">Vinca rosea</name>
    <dbReference type="NCBI Taxonomy" id="4058"/>
    <lineage>
        <taxon>Eukaryota</taxon>
        <taxon>Viridiplantae</taxon>
        <taxon>Streptophyta</taxon>
        <taxon>Embryophyta</taxon>
        <taxon>Tracheophyta</taxon>
        <taxon>Spermatophyta</taxon>
        <taxon>Magnoliopsida</taxon>
        <taxon>eudicotyledons</taxon>
        <taxon>Gunneridae</taxon>
        <taxon>Pentapetalae</taxon>
        <taxon>asterids</taxon>
        <taxon>lamiids</taxon>
        <taxon>Gentianales</taxon>
        <taxon>Apocynaceae</taxon>
        <taxon>Rauvolfioideae</taxon>
        <taxon>Vinceae</taxon>
        <taxon>Catharanthinae</taxon>
        <taxon>Catharanthus</taxon>
    </lineage>
</organism>
<proteinExistence type="predicted"/>
<comment type="caution">
    <text evidence="1">The sequence shown here is derived from an EMBL/GenBank/DDBJ whole genome shotgun (WGS) entry which is preliminary data.</text>
</comment>
<gene>
    <name evidence="1" type="ORF">M9H77_11372</name>
</gene>
<protein>
    <submittedName>
        <fullName evidence="1">Uncharacterized protein</fullName>
    </submittedName>
</protein>
<dbReference type="Proteomes" id="UP001060085">
    <property type="component" value="Linkage Group LG03"/>
</dbReference>
<evidence type="ECO:0000313" key="2">
    <source>
        <dbReference type="Proteomes" id="UP001060085"/>
    </source>
</evidence>
<name>A0ACC0BEG2_CATRO</name>
<dbReference type="EMBL" id="CM044703">
    <property type="protein sequence ID" value="KAI5671008.1"/>
    <property type="molecule type" value="Genomic_DNA"/>
</dbReference>
<sequence>MGSVKGPQQLDKSSGGIREALFGNREGMAWASCMFYTRPNNDGRRVRSDRLATESVGRDAVADRPLKHSGKPRRPLPFLTFSSSTQPSPSLLNPTAAPHCRLSSLVSSFCDGPRRRRRALPVVEAAAGAWTLKLDAGVLFHIFIKYCQYFGIRDKNTEIARDAYEPYFTRLVQKGWTLPTNRMISHAELSVHILVEFIQIQQQTISSTQVINITNMLGHVTAITHMVSHESSMLYMTVTDDNAEIDHSDEDYVASSQYGSDDNNDAEEEELQTPIIPVTENNAEIGYSDEDYVASSQYESDDNNDTEEAELQTPIIPVTENARTQWESSQWYSNARYDYTQSRAFLDMGSGSLIDDLVESGTIRLLD</sequence>
<evidence type="ECO:0000313" key="1">
    <source>
        <dbReference type="EMBL" id="KAI5671008.1"/>
    </source>
</evidence>
<keyword evidence="2" id="KW-1185">Reference proteome</keyword>
<reference evidence="2" key="1">
    <citation type="journal article" date="2023" name="Nat. Plants">
        <title>Single-cell RNA sequencing provides a high-resolution roadmap for understanding the multicellular compartmentation of specialized metabolism.</title>
        <authorList>
            <person name="Sun S."/>
            <person name="Shen X."/>
            <person name="Li Y."/>
            <person name="Li Y."/>
            <person name="Wang S."/>
            <person name="Li R."/>
            <person name="Zhang H."/>
            <person name="Shen G."/>
            <person name="Guo B."/>
            <person name="Wei J."/>
            <person name="Xu J."/>
            <person name="St-Pierre B."/>
            <person name="Chen S."/>
            <person name="Sun C."/>
        </authorList>
    </citation>
    <scope>NUCLEOTIDE SEQUENCE [LARGE SCALE GENOMIC DNA]</scope>
</reference>
<accession>A0ACC0BEG2</accession>